<dbReference type="Gene3D" id="3.30.465.10">
    <property type="match status" value="1"/>
</dbReference>
<dbReference type="OrthoDB" id="9793944at2"/>
<proteinExistence type="predicted"/>
<dbReference type="PANTHER" id="PTHR42659">
    <property type="entry name" value="XANTHINE DEHYDROGENASE SUBUNIT C-RELATED"/>
    <property type="match status" value="1"/>
</dbReference>
<evidence type="ECO:0000256" key="3">
    <source>
        <dbReference type="ARBA" id="ARBA00023002"/>
    </source>
</evidence>
<dbReference type="AlphaFoldDB" id="A0A554SCZ2"/>
<dbReference type="InterPro" id="IPR016167">
    <property type="entry name" value="FAD-bd_PCMH_sub1"/>
</dbReference>
<keyword evidence="3" id="KW-0560">Oxidoreductase</keyword>
<dbReference type="InterPro" id="IPR016169">
    <property type="entry name" value="FAD-bd_PCMH_sub2"/>
</dbReference>
<name>A0A554SCZ2_9ACTN</name>
<dbReference type="InterPro" id="IPR051312">
    <property type="entry name" value="Diverse_Substr_Oxidored"/>
</dbReference>
<dbReference type="SMART" id="SM01092">
    <property type="entry name" value="CO_deh_flav_C"/>
    <property type="match status" value="1"/>
</dbReference>
<dbReference type="Pfam" id="PF00941">
    <property type="entry name" value="FAD_binding_5"/>
    <property type="match status" value="1"/>
</dbReference>
<evidence type="ECO:0000313" key="6">
    <source>
        <dbReference type="Proteomes" id="UP000316988"/>
    </source>
</evidence>
<dbReference type="Gene3D" id="3.30.390.50">
    <property type="entry name" value="CO dehydrogenase flavoprotein, C-terminal domain"/>
    <property type="match status" value="1"/>
</dbReference>
<gene>
    <name evidence="5" type="ORF">FNM00_06525</name>
</gene>
<protein>
    <submittedName>
        <fullName evidence="5">Xanthine dehydrogenase family protein subunit M</fullName>
    </submittedName>
</protein>
<accession>A0A554SCZ2</accession>
<dbReference type="InterPro" id="IPR002346">
    <property type="entry name" value="Mopterin_DH_FAD-bd"/>
</dbReference>
<keyword evidence="2" id="KW-0274">FAD</keyword>
<comment type="caution">
    <text evidence="5">The sequence shown here is derived from an EMBL/GenBank/DDBJ whole genome shotgun (WGS) entry which is preliminary data.</text>
</comment>
<dbReference type="GO" id="GO:0071949">
    <property type="term" value="F:FAD binding"/>
    <property type="evidence" value="ECO:0007669"/>
    <property type="project" value="InterPro"/>
</dbReference>
<dbReference type="InterPro" id="IPR036318">
    <property type="entry name" value="FAD-bd_PCMH-like_sf"/>
</dbReference>
<dbReference type="Proteomes" id="UP000316988">
    <property type="component" value="Unassembled WGS sequence"/>
</dbReference>
<dbReference type="PROSITE" id="PS51387">
    <property type="entry name" value="FAD_PCMH"/>
    <property type="match status" value="1"/>
</dbReference>
<dbReference type="InterPro" id="IPR016166">
    <property type="entry name" value="FAD-bd_PCMH"/>
</dbReference>
<dbReference type="InterPro" id="IPR036683">
    <property type="entry name" value="CO_DH_flav_C_dom_sf"/>
</dbReference>
<organism evidence="5 6">
    <name type="scientific">Aeromicrobium piscarium</name>
    <dbReference type="NCBI Taxonomy" id="2590901"/>
    <lineage>
        <taxon>Bacteria</taxon>
        <taxon>Bacillati</taxon>
        <taxon>Actinomycetota</taxon>
        <taxon>Actinomycetes</taxon>
        <taxon>Propionibacteriales</taxon>
        <taxon>Nocardioidaceae</taxon>
        <taxon>Aeromicrobium</taxon>
    </lineage>
</organism>
<dbReference type="InterPro" id="IPR005107">
    <property type="entry name" value="CO_DH_flav_C"/>
</dbReference>
<sequence length="290" mass="30793">MVLAPFDYARPETIDAAADALADGRGQVLAGGQSLVAAMNLGRQSPVRLVDINQIPELTEVTYAADRIIIGATVRLAELRESPRLLREAPLLYAALRHVAHVQIRTRATLGGNLSQADPCSELPAVMVALGATATLRSQQGERDVAMADYIVGPYRTSGDQTELLTRVTVPLPSGAAAGFYEIARKAKDWPVIGAGAQVRVNADGFIDDAWVGACGLAGRPRKLIEVEQALRGKPADADALRSAASVATGAEEYPGARAGARYRERVLPVVVERALVTAVETTREQEHVA</sequence>
<dbReference type="SUPFAM" id="SSF56176">
    <property type="entry name" value="FAD-binding/transporter-associated domain-like"/>
    <property type="match status" value="1"/>
</dbReference>
<dbReference type="Pfam" id="PF03450">
    <property type="entry name" value="CO_deh_flav_C"/>
    <property type="match status" value="1"/>
</dbReference>
<keyword evidence="1" id="KW-0285">Flavoprotein</keyword>
<feature type="domain" description="FAD-binding PCMH-type" evidence="4">
    <location>
        <begin position="1"/>
        <end position="175"/>
    </location>
</feature>
<evidence type="ECO:0000256" key="2">
    <source>
        <dbReference type="ARBA" id="ARBA00022827"/>
    </source>
</evidence>
<evidence type="ECO:0000313" key="5">
    <source>
        <dbReference type="EMBL" id="TSD64203.1"/>
    </source>
</evidence>
<keyword evidence="6" id="KW-1185">Reference proteome</keyword>
<dbReference type="RefSeq" id="WP_143912630.1">
    <property type="nucleotide sequence ID" value="NZ_VLNT01000004.1"/>
</dbReference>
<evidence type="ECO:0000259" key="4">
    <source>
        <dbReference type="PROSITE" id="PS51387"/>
    </source>
</evidence>
<dbReference type="Gene3D" id="3.30.43.10">
    <property type="entry name" value="Uridine Diphospho-n-acetylenolpyruvylglucosamine Reductase, domain 2"/>
    <property type="match status" value="1"/>
</dbReference>
<dbReference type="EMBL" id="VLNT01000004">
    <property type="protein sequence ID" value="TSD64203.1"/>
    <property type="molecule type" value="Genomic_DNA"/>
</dbReference>
<dbReference type="GO" id="GO:0016491">
    <property type="term" value="F:oxidoreductase activity"/>
    <property type="evidence" value="ECO:0007669"/>
    <property type="project" value="UniProtKB-KW"/>
</dbReference>
<dbReference type="PANTHER" id="PTHR42659:SF2">
    <property type="entry name" value="XANTHINE DEHYDROGENASE SUBUNIT C-RELATED"/>
    <property type="match status" value="1"/>
</dbReference>
<reference evidence="5 6" key="1">
    <citation type="submission" date="2019-07" db="EMBL/GenBank/DDBJ databases">
        <authorList>
            <person name="Zhao L.H."/>
        </authorList>
    </citation>
    <scope>NUCLEOTIDE SEQUENCE [LARGE SCALE GENOMIC DNA]</scope>
    <source>
        <strain evidence="5 6">Co35</strain>
    </source>
</reference>
<dbReference type="SUPFAM" id="SSF55447">
    <property type="entry name" value="CO dehydrogenase flavoprotein C-terminal domain-like"/>
    <property type="match status" value="1"/>
</dbReference>
<evidence type="ECO:0000256" key="1">
    <source>
        <dbReference type="ARBA" id="ARBA00022630"/>
    </source>
</evidence>